<dbReference type="PROSITE" id="PS00237">
    <property type="entry name" value="G_PROTEIN_RECEP_F1_1"/>
    <property type="match status" value="1"/>
</dbReference>
<feature type="domain" description="G-protein coupled receptors family 1 profile" evidence="12">
    <location>
        <begin position="45"/>
        <end position="283"/>
    </location>
</feature>
<evidence type="ECO:0000256" key="3">
    <source>
        <dbReference type="ARBA" id="ARBA00022692"/>
    </source>
</evidence>
<dbReference type="Gene3D" id="1.20.1070.10">
    <property type="entry name" value="Rhodopsin 7-helix transmembrane proteins"/>
    <property type="match status" value="1"/>
</dbReference>
<feature type="transmembrane region" description="Helical" evidence="11">
    <location>
        <begin position="26"/>
        <end position="55"/>
    </location>
</feature>
<feature type="transmembrane region" description="Helical" evidence="11">
    <location>
        <begin position="106"/>
        <end position="128"/>
    </location>
</feature>
<keyword evidence="2" id="KW-1003">Cell membrane</keyword>
<dbReference type="GO" id="GO:0004930">
    <property type="term" value="F:G protein-coupled receptor activity"/>
    <property type="evidence" value="ECO:0007669"/>
    <property type="project" value="UniProtKB-KW"/>
</dbReference>
<name>A0A3M6TVT3_POCDA</name>
<accession>A0A3M6TVT3</accession>
<dbReference type="PANTHER" id="PTHR24246:SF27">
    <property type="entry name" value="ADENOSINE RECEPTOR, ISOFORM A"/>
    <property type="match status" value="1"/>
</dbReference>
<feature type="transmembrane region" description="Helical" evidence="11">
    <location>
        <begin position="149"/>
        <end position="175"/>
    </location>
</feature>
<protein>
    <recommendedName>
        <fullName evidence="12">G-protein coupled receptors family 1 profile domain-containing protein</fullName>
    </recommendedName>
</protein>
<keyword evidence="8" id="KW-0325">Glycoprotein</keyword>
<comment type="subcellular location">
    <subcellularLocation>
        <location evidence="1">Cell membrane</location>
        <topology evidence="1">Multi-pass membrane protein</topology>
    </subcellularLocation>
</comment>
<evidence type="ECO:0000256" key="7">
    <source>
        <dbReference type="ARBA" id="ARBA00023170"/>
    </source>
</evidence>
<comment type="caution">
    <text evidence="13">The sequence shown here is derived from an EMBL/GenBank/DDBJ whole genome shotgun (WGS) entry which is preliminary data.</text>
</comment>
<evidence type="ECO:0000256" key="1">
    <source>
        <dbReference type="ARBA" id="ARBA00004651"/>
    </source>
</evidence>
<feature type="transmembrane region" description="Helical" evidence="11">
    <location>
        <begin position="181"/>
        <end position="203"/>
    </location>
</feature>
<reference evidence="13 14" key="1">
    <citation type="journal article" date="2018" name="Sci. Rep.">
        <title>Comparative analysis of the Pocillopora damicornis genome highlights role of immune system in coral evolution.</title>
        <authorList>
            <person name="Cunning R."/>
            <person name="Bay R.A."/>
            <person name="Gillette P."/>
            <person name="Baker A.C."/>
            <person name="Traylor-Knowles N."/>
        </authorList>
    </citation>
    <scope>NUCLEOTIDE SEQUENCE [LARGE SCALE GENOMIC DNA]</scope>
    <source>
        <strain evidence="13">RSMAS</strain>
        <tissue evidence="13">Whole animal</tissue>
    </source>
</reference>
<feature type="transmembrane region" description="Helical" evidence="11">
    <location>
        <begin position="224"/>
        <end position="244"/>
    </location>
</feature>
<dbReference type="PANTHER" id="PTHR24246">
    <property type="entry name" value="OLFACTORY RECEPTOR AND ADENOSINE RECEPTOR"/>
    <property type="match status" value="1"/>
</dbReference>
<dbReference type="Pfam" id="PF00001">
    <property type="entry name" value="7tm_1"/>
    <property type="match status" value="2"/>
</dbReference>
<keyword evidence="14" id="KW-1185">Reference proteome</keyword>
<evidence type="ECO:0000313" key="14">
    <source>
        <dbReference type="Proteomes" id="UP000275408"/>
    </source>
</evidence>
<evidence type="ECO:0000256" key="10">
    <source>
        <dbReference type="RuleBase" id="RU000688"/>
    </source>
</evidence>
<proteinExistence type="inferred from homology"/>
<dbReference type="InterPro" id="IPR000276">
    <property type="entry name" value="GPCR_Rhodpsn"/>
</dbReference>
<keyword evidence="4 11" id="KW-1133">Transmembrane helix</keyword>
<evidence type="ECO:0000256" key="5">
    <source>
        <dbReference type="ARBA" id="ARBA00023040"/>
    </source>
</evidence>
<dbReference type="OrthoDB" id="5966518at2759"/>
<keyword evidence="5 10" id="KW-0297">G-protein coupled receptor</keyword>
<sequence>MYNVSEKNTSQSNSFYYVPAILPSQAAGIAFCVAFFCVLIFIVVGNGTTIVLFAFNKTQRKKTLLLVVNLAIADFMLGAVSLPLFITYFVGNYYQLWLVQFRNLRVVFFYIFVDLALSQASFLAVIFVSCERFYAVNFPFKHRTLSSRAYWLVILTVWILAFLIAAIGTLLSYFVSFRATVTFWVCVALTQILIVCVCTIGTWRKSHEKNVASQQQNRAAKNKRLTKTLLFVSFVELLTWLPLITLDCLTLSGVGQAYFDYRTFQFVVNVLNFSGSFVNPIVYVLRIPEIRQALSLCFNRRENVSSRKRTETTSSEMSVSTPVKEFGILPSYPSRLQVASQSGTCVKTNSNSVAFLGWVINMTDNPLNTCVCREKTNKKLLLHYQSHVDNRYKRSLITTMLDRTNRLDSTLPKTRTKIELSKSVVYVLRIAEFRQALTISYFRRQPAMNNPPLQT</sequence>
<evidence type="ECO:0000256" key="4">
    <source>
        <dbReference type="ARBA" id="ARBA00022989"/>
    </source>
</evidence>
<keyword evidence="3 10" id="KW-0812">Transmembrane</keyword>
<dbReference type="AlphaFoldDB" id="A0A3M6TVT3"/>
<dbReference type="InterPro" id="IPR017452">
    <property type="entry name" value="GPCR_Rhodpsn_7TM"/>
</dbReference>
<evidence type="ECO:0000256" key="6">
    <source>
        <dbReference type="ARBA" id="ARBA00023136"/>
    </source>
</evidence>
<dbReference type="GO" id="GO:0005886">
    <property type="term" value="C:plasma membrane"/>
    <property type="evidence" value="ECO:0007669"/>
    <property type="project" value="UniProtKB-SubCell"/>
</dbReference>
<dbReference type="EMBL" id="RCHS01002836">
    <property type="protein sequence ID" value="RMX45398.1"/>
    <property type="molecule type" value="Genomic_DNA"/>
</dbReference>
<dbReference type="SMART" id="SM01381">
    <property type="entry name" value="7TM_GPCR_Srsx"/>
    <property type="match status" value="1"/>
</dbReference>
<dbReference type="PROSITE" id="PS50262">
    <property type="entry name" value="G_PROTEIN_RECEP_F1_2"/>
    <property type="match status" value="1"/>
</dbReference>
<comment type="similarity">
    <text evidence="10">Belongs to the G-protein coupled receptor 1 family.</text>
</comment>
<keyword evidence="6 11" id="KW-0472">Membrane</keyword>
<evidence type="ECO:0000256" key="11">
    <source>
        <dbReference type="SAM" id="Phobius"/>
    </source>
</evidence>
<evidence type="ECO:0000256" key="9">
    <source>
        <dbReference type="ARBA" id="ARBA00023224"/>
    </source>
</evidence>
<organism evidence="13 14">
    <name type="scientific">Pocillopora damicornis</name>
    <name type="common">Cauliflower coral</name>
    <name type="synonym">Millepora damicornis</name>
    <dbReference type="NCBI Taxonomy" id="46731"/>
    <lineage>
        <taxon>Eukaryota</taxon>
        <taxon>Metazoa</taxon>
        <taxon>Cnidaria</taxon>
        <taxon>Anthozoa</taxon>
        <taxon>Hexacorallia</taxon>
        <taxon>Scleractinia</taxon>
        <taxon>Astrocoeniina</taxon>
        <taxon>Pocilloporidae</taxon>
        <taxon>Pocillopora</taxon>
    </lineage>
</organism>
<feature type="transmembrane region" description="Helical" evidence="11">
    <location>
        <begin position="264"/>
        <end position="285"/>
    </location>
</feature>
<dbReference type="SUPFAM" id="SSF81321">
    <property type="entry name" value="Family A G protein-coupled receptor-like"/>
    <property type="match status" value="1"/>
</dbReference>
<evidence type="ECO:0000259" key="12">
    <source>
        <dbReference type="PROSITE" id="PS50262"/>
    </source>
</evidence>
<dbReference type="PRINTS" id="PR00237">
    <property type="entry name" value="GPCRRHODOPSN"/>
</dbReference>
<evidence type="ECO:0000256" key="2">
    <source>
        <dbReference type="ARBA" id="ARBA00022475"/>
    </source>
</evidence>
<feature type="transmembrane region" description="Helical" evidence="11">
    <location>
        <begin position="64"/>
        <end position="86"/>
    </location>
</feature>
<keyword evidence="9 10" id="KW-0807">Transducer</keyword>
<dbReference type="CDD" id="cd00637">
    <property type="entry name" value="7tm_classA_rhodopsin-like"/>
    <property type="match status" value="1"/>
</dbReference>
<gene>
    <name evidence="13" type="ORF">pdam_00000871</name>
</gene>
<dbReference type="Proteomes" id="UP000275408">
    <property type="component" value="Unassembled WGS sequence"/>
</dbReference>
<evidence type="ECO:0000313" key="13">
    <source>
        <dbReference type="EMBL" id="RMX45398.1"/>
    </source>
</evidence>
<keyword evidence="7 10" id="KW-0675">Receptor</keyword>
<evidence type="ECO:0000256" key="8">
    <source>
        <dbReference type="ARBA" id="ARBA00023180"/>
    </source>
</evidence>